<dbReference type="GO" id="GO:0005975">
    <property type="term" value="P:carbohydrate metabolic process"/>
    <property type="evidence" value="ECO:0007669"/>
    <property type="project" value="InterPro"/>
</dbReference>
<dbReference type="PANTHER" id="PTHR43002">
    <property type="entry name" value="GLYCOGEN DEBRANCHING ENZYME"/>
    <property type="match status" value="1"/>
</dbReference>
<keyword evidence="3" id="KW-1133">Transmembrane helix</keyword>
<dbReference type="Pfam" id="PF00128">
    <property type="entry name" value="Alpha-amylase"/>
    <property type="match status" value="1"/>
</dbReference>
<keyword evidence="2" id="KW-0378">Hydrolase</keyword>
<organism evidence="5 6">
    <name type="scientific">Xanthomonas theicola</name>
    <dbReference type="NCBI Taxonomy" id="56464"/>
    <lineage>
        <taxon>Bacteria</taxon>
        <taxon>Pseudomonadati</taxon>
        <taxon>Pseudomonadota</taxon>
        <taxon>Gammaproteobacteria</taxon>
        <taxon>Lysobacterales</taxon>
        <taxon>Lysobacteraceae</taxon>
        <taxon>Xanthomonas</taxon>
    </lineage>
</organism>
<dbReference type="InterPro" id="IPR048644">
    <property type="entry name" value="Isoamylase_C"/>
</dbReference>
<evidence type="ECO:0000256" key="3">
    <source>
        <dbReference type="SAM" id="Phobius"/>
    </source>
</evidence>
<dbReference type="Gene3D" id="2.60.40.10">
    <property type="entry name" value="Immunoglobulins"/>
    <property type="match status" value="1"/>
</dbReference>
<keyword evidence="3" id="KW-0812">Transmembrane</keyword>
<name>A0A2S6Z2Y5_9XANT</name>
<dbReference type="Pfam" id="PF21331">
    <property type="entry name" value="Isoamylase_C"/>
    <property type="match status" value="1"/>
</dbReference>
<dbReference type="InterPro" id="IPR017853">
    <property type="entry name" value="GH"/>
</dbReference>
<dbReference type="OrthoDB" id="3236218at2"/>
<dbReference type="InterPro" id="IPR013783">
    <property type="entry name" value="Ig-like_fold"/>
</dbReference>
<dbReference type="GO" id="GO:0016798">
    <property type="term" value="F:hydrolase activity, acting on glycosyl bonds"/>
    <property type="evidence" value="ECO:0007669"/>
    <property type="project" value="UniProtKB-KW"/>
</dbReference>
<comment type="similarity">
    <text evidence="1">Belongs to the glycosyl hydrolase 13 family.</text>
</comment>
<dbReference type="Proteomes" id="UP000239898">
    <property type="component" value="Unassembled WGS sequence"/>
</dbReference>
<evidence type="ECO:0000256" key="2">
    <source>
        <dbReference type="ARBA" id="ARBA00023295"/>
    </source>
</evidence>
<evidence type="ECO:0000313" key="5">
    <source>
        <dbReference type="EMBL" id="PPT75307.1"/>
    </source>
</evidence>
<dbReference type="Gene3D" id="3.20.20.80">
    <property type="entry name" value="Glycosidases"/>
    <property type="match status" value="1"/>
</dbReference>
<dbReference type="SUPFAM" id="SSF51011">
    <property type="entry name" value="Glycosyl hydrolase domain"/>
    <property type="match status" value="1"/>
</dbReference>
<proteinExistence type="inferred from homology"/>
<feature type="domain" description="Glycosyl hydrolase family 13 catalytic" evidence="4">
    <location>
        <begin position="229"/>
        <end position="657"/>
    </location>
</feature>
<protein>
    <submittedName>
        <fullName evidence="5">Glycogen debranching enzyme</fullName>
    </submittedName>
</protein>
<comment type="caution">
    <text evidence="5">The sequence shown here is derived from an EMBL/GenBank/DDBJ whole genome shotgun (WGS) entry which is preliminary data.</text>
</comment>
<dbReference type="InterPro" id="IPR006047">
    <property type="entry name" value="GH13_cat_dom"/>
</dbReference>
<dbReference type="SUPFAM" id="SSF51445">
    <property type="entry name" value="(Trans)glycosidases"/>
    <property type="match status" value="1"/>
</dbReference>
<evidence type="ECO:0000259" key="4">
    <source>
        <dbReference type="SMART" id="SM00642"/>
    </source>
</evidence>
<dbReference type="InterPro" id="IPR044505">
    <property type="entry name" value="GlgX_Isoamylase_N_E_set"/>
</dbReference>
<dbReference type="SMART" id="SM00642">
    <property type="entry name" value="Aamy"/>
    <property type="match status" value="1"/>
</dbReference>
<dbReference type="EMBL" id="MIGX01000210">
    <property type="protein sequence ID" value="PPT75307.1"/>
    <property type="molecule type" value="Genomic_DNA"/>
</dbReference>
<gene>
    <name evidence="5" type="ORF">XthCFBP4691_19765</name>
</gene>
<dbReference type="SUPFAM" id="SSF81296">
    <property type="entry name" value="E set domains"/>
    <property type="match status" value="1"/>
</dbReference>
<dbReference type="InterPro" id="IPR014756">
    <property type="entry name" value="Ig_E-set"/>
</dbReference>
<accession>A0A2S6Z2Y5</accession>
<keyword evidence="6" id="KW-1185">Reference proteome</keyword>
<feature type="transmembrane region" description="Helical" evidence="3">
    <location>
        <begin position="24"/>
        <end position="47"/>
    </location>
</feature>
<dbReference type="RefSeq" id="WP_128421926.1">
    <property type="nucleotide sequence ID" value="NZ_CP049017.1"/>
</dbReference>
<keyword evidence="2" id="KW-0326">Glycosidase</keyword>
<evidence type="ECO:0000313" key="6">
    <source>
        <dbReference type="Proteomes" id="UP000239898"/>
    </source>
</evidence>
<reference evidence="5 6" key="1">
    <citation type="submission" date="2016-08" db="EMBL/GenBank/DDBJ databases">
        <title>Evolution of the type three secretion system and type three effector repertoires in Xanthomonas.</title>
        <authorList>
            <person name="Merda D."/>
            <person name="Briand M."/>
            <person name="Bosis E."/>
            <person name="Rousseau C."/>
            <person name="Portier P."/>
            <person name="Jacques M.-A."/>
            <person name="Fischer-Le Saux M."/>
        </authorList>
    </citation>
    <scope>NUCLEOTIDE SEQUENCE [LARGE SCALE GENOMIC DNA]</scope>
    <source>
        <strain evidence="5 6">CFBP 4691</strain>
    </source>
</reference>
<dbReference type="InterPro" id="IPR013780">
    <property type="entry name" value="Glyco_hydro_b"/>
</dbReference>
<sequence>MDVHLRCMSIAHDFKWGISMGQSIFKIILSMIFAFLCVLSITVSASINVHQLGARYSGDAESITFRIRSLRATHVQVWLYPAAINQQAALHRAMKNEGDGVWAITIPISELRAVGIGSAVYYGYRAWGENWPYQADWAPDSSVGFISDVDAQGNRFNPNKLLLDPYTLEVSHDPVTAAYPHNGTIYGSGQFDRSRDSGLLAPKGIVLGTLDGTTGNKPTRPLKDDVIYEVHLRGLTANDPSVPEEYRGTYRGAALKADYLASLGVTMVEFLPIQEGPNDQNEIDQQNQSTSNSNYWLYWNLNYFSPDRRYAHDKSPGGPTREFKAMVKAFHDRNIKVALDMVYNHTGEGGAWRQNDDSTYTILSYRGLDNAGYYELTGDKKSYVDNTETWANFNTYSPLAQDLIVDSLAYWRNELGVDSFRFDLASVLGNTCADSCFNFDKSDSATAINRITREFGVRPALGGQGTDWIAEPWAIGGNSYQLGGFPQAWAEWNGRFRDDIRKGQNRIIQEPIELNSIALRVLGSPDAYQSNGREPWHSINYIDVHDGFTLFDIYLCNQKDNSQAWPYGHSPGGSDFNLSWNQDGIAADQRKAARTAITLLNLSAGVPMYAGGDERLRTLHCNNNPYNLDTVANWLDWSADEDQQKFQQFMGDMAHFRAAHGALRPATWLSENDLDGNGFPQIQWLTPSAESASWDYMHDTSRQAVAWRLDGTELGDQASAIYVAYNLSDSTVDFSLPSPGLERVMNFEGW</sequence>
<dbReference type="Gene3D" id="2.60.40.1180">
    <property type="entry name" value="Golgi alpha-mannosidase II"/>
    <property type="match status" value="1"/>
</dbReference>
<dbReference type="CDD" id="cd02856">
    <property type="entry name" value="E_set_GDE_Isoamylase_N"/>
    <property type="match status" value="1"/>
</dbReference>
<evidence type="ECO:0000256" key="1">
    <source>
        <dbReference type="ARBA" id="ARBA00008061"/>
    </source>
</evidence>
<dbReference type="AlphaFoldDB" id="A0A2S6Z2Y5"/>
<keyword evidence="3" id="KW-0472">Membrane</keyword>